<accession>A0A8H6G3N8</accession>
<proteinExistence type="predicted"/>
<dbReference type="EMBL" id="JACCJC010000005">
    <property type="protein sequence ID" value="KAF6239749.1"/>
    <property type="molecule type" value="Genomic_DNA"/>
</dbReference>
<keyword evidence="2" id="KW-1185">Reference proteome</keyword>
<protein>
    <submittedName>
        <fullName evidence="1">Uncharacterized protein</fullName>
    </submittedName>
</protein>
<dbReference type="Proteomes" id="UP000578531">
    <property type="component" value="Unassembled WGS sequence"/>
</dbReference>
<name>A0A8H6G3N8_9LECA</name>
<sequence>MRSFVYLQMDTPPGLGKRQDLANQATYSSRIRPSALFLPAQPMNIGRRRGKVLCS</sequence>
<dbReference type="RefSeq" id="XP_037169024.1">
    <property type="nucleotide sequence ID" value="XM_037304229.1"/>
</dbReference>
<evidence type="ECO:0000313" key="2">
    <source>
        <dbReference type="Proteomes" id="UP000578531"/>
    </source>
</evidence>
<gene>
    <name evidence="1" type="ORF">HO173_002295</name>
</gene>
<organism evidence="1 2">
    <name type="scientific">Letharia columbiana</name>
    <dbReference type="NCBI Taxonomy" id="112416"/>
    <lineage>
        <taxon>Eukaryota</taxon>
        <taxon>Fungi</taxon>
        <taxon>Dikarya</taxon>
        <taxon>Ascomycota</taxon>
        <taxon>Pezizomycotina</taxon>
        <taxon>Lecanoromycetes</taxon>
        <taxon>OSLEUM clade</taxon>
        <taxon>Lecanoromycetidae</taxon>
        <taxon>Lecanorales</taxon>
        <taxon>Lecanorineae</taxon>
        <taxon>Parmeliaceae</taxon>
        <taxon>Letharia</taxon>
    </lineage>
</organism>
<comment type="caution">
    <text evidence="1">The sequence shown here is derived from an EMBL/GenBank/DDBJ whole genome shotgun (WGS) entry which is preliminary data.</text>
</comment>
<reference evidence="1 2" key="1">
    <citation type="journal article" date="2020" name="Genomics">
        <title>Complete, high-quality genomes from long-read metagenomic sequencing of two wolf lichen thalli reveals enigmatic genome architecture.</title>
        <authorList>
            <person name="McKenzie S.K."/>
            <person name="Walston R.F."/>
            <person name="Allen J.L."/>
        </authorList>
    </citation>
    <scope>NUCLEOTIDE SEQUENCE [LARGE SCALE GENOMIC DNA]</scope>
    <source>
        <strain evidence="1">WasteWater2</strain>
    </source>
</reference>
<dbReference type="GeneID" id="59283969"/>
<dbReference type="AlphaFoldDB" id="A0A8H6G3N8"/>
<evidence type="ECO:0000313" key="1">
    <source>
        <dbReference type="EMBL" id="KAF6239749.1"/>
    </source>
</evidence>